<dbReference type="InterPro" id="IPR025468">
    <property type="entry name" value="TTRAP"/>
</dbReference>
<reference evidence="1 2" key="1">
    <citation type="journal article" date="2016" name="Nat. Microbiol.">
        <title>The Mouse Intestinal Bacterial Collection (miBC) provides host-specific insight into cultured diversity and functional potential of the gut microbiota.</title>
        <authorList>
            <person name="Lagkouvardos I."/>
            <person name="Pukall R."/>
            <person name="Abt B."/>
            <person name="Foesel B.U."/>
            <person name="Meier-Kolthoff J.P."/>
            <person name="Kumar N."/>
            <person name="Bresciani A."/>
            <person name="Martinez I."/>
            <person name="Just S."/>
            <person name="Ziegler C."/>
            <person name="Brugiroux S."/>
            <person name="Garzetti D."/>
            <person name="Wenning M."/>
            <person name="Bui T.P."/>
            <person name="Wang J."/>
            <person name="Hugenholtz F."/>
            <person name="Plugge C.M."/>
            <person name="Peterson D.A."/>
            <person name="Hornef M.W."/>
            <person name="Baines J.F."/>
            <person name="Smidt H."/>
            <person name="Walter J."/>
            <person name="Kristiansen K."/>
            <person name="Nielsen H.B."/>
            <person name="Haller D."/>
            <person name="Overmann J."/>
            <person name="Stecher B."/>
            <person name="Clavel T."/>
        </authorList>
    </citation>
    <scope>NUCLEOTIDE SEQUENCE [LARGE SCALE GENOMIC DNA]</scope>
    <source>
        <strain evidence="1 2">DSM 28560</strain>
    </source>
</reference>
<name>A0A4R4FGG1_9FIRM</name>
<dbReference type="Pfam" id="PF14203">
    <property type="entry name" value="TTRAP"/>
    <property type="match status" value="1"/>
</dbReference>
<accession>A0A4R4FGG1</accession>
<proteinExistence type="predicted"/>
<comment type="caution">
    <text evidence="1">The sequence shown here is derived from an EMBL/GenBank/DDBJ whole genome shotgun (WGS) entry which is preliminary data.</text>
</comment>
<protein>
    <submittedName>
        <fullName evidence="1">Conjugal transfer protein</fullName>
    </submittedName>
</protein>
<dbReference type="EMBL" id="SMMX01000003">
    <property type="protein sequence ID" value="TDA22548.1"/>
    <property type="molecule type" value="Genomic_DNA"/>
</dbReference>
<dbReference type="AlphaFoldDB" id="A0A4R4FGG1"/>
<evidence type="ECO:0000313" key="1">
    <source>
        <dbReference type="EMBL" id="TDA22548.1"/>
    </source>
</evidence>
<dbReference type="Gene3D" id="1.10.10.1850">
    <property type="entry name" value="Sporulation protein-like"/>
    <property type="match status" value="1"/>
</dbReference>
<dbReference type="InterPro" id="IPR041965">
    <property type="entry name" value="TTRAP_sf"/>
</dbReference>
<keyword evidence="2" id="KW-1185">Reference proteome</keyword>
<sequence length="70" mass="7824">MSMIRLTVEETNLLSIYHEGGKAQLVENMTAALPYIDADMRELAKRTLSKVDALTDEEYAELSLYAADEA</sequence>
<evidence type="ECO:0000313" key="2">
    <source>
        <dbReference type="Proteomes" id="UP000295710"/>
    </source>
</evidence>
<organism evidence="1 2">
    <name type="scientific">Extibacter muris</name>
    <dbReference type="NCBI Taxonomy" id="1796622"/>
    <lineage>
        <taxon>Bacteria</taxon>
        <taxon>Bacillati</taxon>
        <taxon>Bacillota</taxon>
        <taxon>Clostridia</taxon>
        <taxon>Lachnospirales</taxon>
        <taxon>Lachnospiraceae</taxon>
        <taxon>Extibacter</taxon>
    </lineage>
</organism>
<dbReference type="Proteomes" id="UP000295710">
    <property type="component" value="Unassembled WGS sequence"/>
</dbReference>
<gene>
    <name evidence="1" type="ORF">E1963_03750</name>
</gene>